<keyword evidence="2" id="KW-1133">Transmembrane helix</keyword>
<organism evidence="3">
    <name type="scientific">Gallibacterium anatis</name>
    <dbReference type="NCBI Taxonomy" id="750"/>
    <lineage>
        <taxon>Bacteria</taxon>
        <taxon>Pseudomonadati</taxon>
        <taxon>Pseudomonadota</taxon>
        <taxon>Gammaproteobacteria</taxon>
        <taxon>Pasteurellales</taxon>
        <taxon>Pasteurellaceae</taxon>
        <taxon>Gallibacterium</taxon>
    </lineage>
</organism>
<comment type="caution">
    <text evidence="3">The sequence shown here is derived from an EMBL/GenBank/DDBJ whole genome shotgun (WGS) entry which is preliminary data.</text>
</comment>
<evidence type="ECO:0000313" key="3">
    <source>
        <dbReference type="EMBL" id="MBF4102516.1"/>
    </source>
</evidence>
<reference evidence="3" key="1">
    <citation type="submission" date="2020-11" db="EMBL/GenBank/DDBJ databases">
        <title>Gallibacterium anatis 1637, full genome, WGS.</title>
        <authorList>
            <person name="Laishevtcev A.I."/>
            <person name="Yakimova E.A."/>
            <person name="Petkovich D."/>
            <person name="Stepanova T.V."/>
            <person name="Kalendr R.S."/>
            <person name="Rubalsky E.O."/>
            <person name="Zulkarneev E.R."/>
            <person name="Aleshkin A.V."/>
        </authorList>
    </citation>
    <scope>NUCLEOTIDE SEQUENCE</scope>
    <source>
        <strain evidence="3">1637</strain>
    </source>
</reference>
<feature type="coiled-coil region" evidence="1">
    <location>
        <begin position="56"/>
        <end position="83"/>
    </location>
</feature>
<keyword evidence="1" id="KW-0175">Coiled coil</keyword>
<proteinExistence type="predicted"/>
<keyword evidence="2" id="KW-0812">Transmembrane</keyword>
<gene>
    <name evidence="3" type="ORF">INT80_05645</name>
</gene>
<accession>A0A930Y513</accession>
<evidence type="ECO:0000256" key="2">
    <source>
        <dbReference type="SAM" id="Phobius"/>
    </source>
</evidence>
<name>A0A930Y513_9PAST</name>
<evidence type="ECO:0000256" key="1">
    <source>
        <dbReference type="SAM" id="Coils"/>
    </source>
</evidence>
<dbReference type="AlphaFoldDB" id="A0A930Y513"/>
<feature type="transmembrane region" description="Helical" evidence="2">
    <location>
        <begin position="12"/>
        <end position="35"/>
    </location>
</feature>
<protein>
    <submittedName>
        <fullName evidence="3">Uncharacterized protein</fullName>
    </submittedName>
</protein>
<dbReference type="EMBL" id="JADION010000012">
    <property type="protein sequence ID" value="MBF4102516.1"/>
    <property type="molecule type" value="Genomic_DNA"/>
</dbReference>
<sequence length="95" mass="11036">MTDFRDTQKKTALNYAAIIFSALIIILQPITIYYLRTSAEKLDRVYESSVRLDVLSNSFENRIMKLENEVRNNRDRIEGVKNGFPTSRGANEDYL</sequence>
<keyword evidence="2" id="KW-0472">Membrane</keyword>